<sequence>MRAGDLLAGPHPQPAGTRVSLQLELHNEPLPLSAPFRISGYVFDAMPATVATLRDGDHVGRGEAAGVYYNDDRPEGMLATLESMRSRIEAGIDRATANALLPAGGARNALDCALWELDARRGGVPVWKLAGLDRVRPLLTTFTVGADDPQAMAERAAAFAGARALKLKLTGEAELDGARVRAVRRRCPDAWIGVDANQGYDADSLPELLPVLVAENVSLLEQPCRRGHEADLDGIERVLPFAADESILDLAELEARHHRFDVINIKLDKCGGLSEGLRMARRARELGKRVMVGNMAGSSLAMAPAFVLGQFCDVVDLDGPVFLKADRKPGVVYRDGYLDCPAEVWGSP</sequence>
<evidence type="ECO:0000256" key="2">
    <source>
        <dbReference type="ARBA" id="ARBA00022723"/>
    </source>
</evidence>
<feature type="binding site" evidence="6">
    <location>
        <position position="244"/>
    </location>
    <ligand>
        <name>Mg(2+)</name>
        <dbReference type="ChEBI" id="CHEBI:18420"/>
    </ligand>
</feature>
<reference evidence="9 10" key="1">
    <citation type="submission" date="2020-07" db="EMBL/GenBank/DDBJ databases">
        <title>Luteimonas sp. SJ-92.</title>
        <authorList>
            <person name="Huang X.-X."/>
            <person name="Xu L."/>
            <person name="Sun J.-Q."/>
        </authorList>
    </citation>
    <scope>NUCLEOTIDE SEQUENCE [LARGE SCALE GENOMIC DNA]</scope>
    <source>
        <strain evidence="9 10">SJ-92</strain>
    </source>
</reference>
<feature type="binding site" evidence="6">
    <location>
        <position position="221"/>
    </location>
    <ligand>
        <name>Mg(2+)</name>
        <dbReference type="ChEBI" id="CHEBI:18420"/>
    </ligand>
</feature>
<comment type="similarity">
    <text evidence="1 7">Belongs to the mandelate racemase/muconate lactonizing enzyme family.</text>
</comment>
<dbReference type="CDD" id="cd03319">
    <property type="entry name" value="L-Ala-DL-Glu_epimerase"/>
    <property type="match status" value="1"/>
</dbReference>
<dbReference type="PROSITE" id="PS00909">
    <property type="entry name" value="MR_MLE_2"/>
    <property type="match status" value="1"/>
</dbReference>
<dbReference type="Proteomes" id="UP000578091">
    <property type="component" value="Unassembled WGS sequence"/>
</dbReference>
<feature type="active site" description="Proton acceptor; specific for (S)-substrate epimerization" evidence="5">
    <location>
        <position position="266"/>
    </location>
</feature>
<dbReference type="SFLD" id="SFLDS00001">
    <property type="entry name" value="Enolase"/>
    <property type="match status" value="1"/>
</dbReference>
<feature type="active site" description="Proton acceptor; specific for (R)-substrate epimerization" evidence="5">
    <location>
        <position position="168"/>
    </location>
</feature>
<dbReference type="Gene3D" id="3.20.20.120">
    <property type="entry name" value="Enolase-like C-terminal domain"/>
    <property type="match status" value="1"/>
</dbReference>
<feature type="binding site" evidence="6">
    <location>
        <position position="195"/>
    </location>
    <ligand>
        <name>Mg(2+)</name>
        <dbReference type="ChEBI" id="CHEBI:18420"/>
    </ligand>
</feature>
<organism evidence="9 10">
    <name type="scientific">Luteimonas salinisoli</name>
    <dbReference type="NCBI Taxonomy" id="2752307"/>
    <lineage>
        <taxon>Bacteria</taxon>
        <taxon>Pseudomonadati</taxon>
        <taxon>Pseudomonadota</taxon>
        <taxon>Gammaproteobacteria</taxon>
        <taxon>Lysobacterales</taxon>
        <taxon>Lysobacteraceae</taxon>
        <taxon>Luteimonas</taxon>
    </lineage>
</organism>
<evidence type="ECO:0000256" key="6">
    <source>
        <dbReference type="PIRSR" id="PIRSR634603-3"/>
    </source>
</evidence>
<evidence type="ECO:0000256" key="7">
    <source>
        <dbReference type="RuleBase" id="RU366006"/>
    </source>
</evidence>
<dbReference type="SUPFAM" id="SSF54826">
    <property type="entry name" value="Enolase N-terminal domain-like"/>
    <property type="match status" value="1"/>
</dbReference>
<dbReference type="InterPro" id="IPR029065">
    <property type="entry name" value="Enolase_C-like"/>
</dbReference>
<dbReference type="PANTHER" id="PTHR48073">
    <property type="entry name" value="O-SUCCINYLBENZOATE SYNTHASE-RELATED"/>
    <property type="match status" value="1"/>
</dbReference>
<dbReference type="InterPro" id="IPR029017">
    <property type="entry name" value="Enolase-like_N"/>
</dbReference>
<evidence type="ECO:0000259" key="8">
    <source>
        <dbReference type="SMART" id="SM00922"/>
    </source>
</evidence>
<proteinExistence type="inferred from homology"/>
<dbReference type="EMBL" id="JACCKA010000001">
    <property type="protein sequence ID" value="NZA24795.1"/>
    <property type="molecule type" value="Genomic_DNA"/>
</dbReference>
<evidence type="ECO:0000256" key="3">
    <source>
        <dbReference type="ARBA" id="ARBA00022842"/>
    </source>
</evidence>
<evidence type="ECO:0000256" key="1">
    <source>
        <dbReference type="ARBA" id="ARBA00008031"/>
    </source>
</evidence>
<dbReference type="SMART" id="SM00922">
    <property type="entry name" value="MR_MLE"/>
    <property type="match status" value="1"/>
</dbReference>
<keyword evidence="10" id="KW-1185">Reference proteome</keyword>
<dbReference type="Pfam" id="PF02746">
    <property type="entry name" value="MR_MLE_N"/>
    <property type="match status" value="1"/>
</dbReference>
<keyword evidence="3 6" id="KW-0460">Magnesium</keyword>
<dbReference type="PANTHER" id="PTHR48073:SF2">
    <property type="entry name" value="O-SUCCINYLBENZOATE SYNTHASE"/>
    <property type="match status" value="1"/>
</dbReference>
<dbReference type="SUPFAM" id="SSF51604">
    <property type="entry name" value="Enolase C-terminal domain-like"/>
    <property type="match status" value="1"/>
</dbReference>
<evidence type="ECO:0000313" key="9">
    <source>
        <dbReference type="EMBL" id="NZA24795.1"/>
    </source>
</evidence>
<dbReference type="AlphaFoldDB" id="A0A853J7F2"/>
<dbReference type="InterPro" id="IPR018110">
    <property type="entry name" value="Mandel_Rmase/mucon_lact_enz_CS"/>
</dbReference>
<feature type="domain" description="Mandelate racemase/muconate lactonizing enzyme C-terminal" evidence="8">
    <location>
        <begin position="149"/>
        <end position="242"/>
    </location>
</feature>
<dbReference type="Pfam" id="PF13378">
    <property type="entry name" value="MR_MLE_C"/>
    <property type="match status" value="1"/>
</dbReference>
<dbReference type="InterPro" id="IPR013342">
    <property type="entry name" value="Mandelate_racemase_C"/>
</dbReference>
<dbReference type="GO" id="GO:0016855">
    <property type="term" value="F:racemase and epimerase activity, acting on amino acids and derivatives"/>
    <property type="evidence" value="ECO:0007669"/>
    <property type="project" value="UniProtKB-UniRule"/>
</dbReference>
<dbReference type="GO" id="GO:0009063">
    <property type="term" value="P:amino acid catabolic process"/>
    <property type="evidence" value="ECO:0007669"/>
    <property type="project" value="InterPro"/>
</dbReference>
<dbReference type="InterPro" id="IPR013341">
    <property type="entry name" value="Mandelate_racemase_N_dom"/>
</dbReference>
<dbReference type="EC" id="5.1.1.-" evidence="7"/>
<dbReference type="SFLD" id="SFLDG00180">
    <property type="entry name" value="muconate_cycloisomerase"/>
    <property type="match status" value="1"/>
</dbReference>
<evidence type="ECO:0000256" key="4">
    <source>
        <dbReference type="ARBA" id="ARBA00023235"/>
    </source>
</evidence>
<dbReference type="InterPro" id="IPR036849">
    <property type="entry name" value="Enolase-like_C_sf"/>
</dbReference>
<dbReference type="GO" id="GO:0046872">
    <property type="term" value="F:metal ion binding"/>
    <property type="evidence" value="ECO:0007669"/>
    <property type="project" value="UniProtKB-KW"/>
</dbReference>
<protein>
    <recommendedName>
        <fullName evidence="7">Dipeptide epimerase</fullName>
        <ecNumber evidence="7">5.1.1.-</ecNumber>
    </recommendedName>
</protein>
<gene>
    <name evidence="9" type="ORF">H0E84_00195</name>
</gene>
<accession>A0A853J7F2</accession>
<evidence type="ECO:0000313" key="10">
    <source>
        <dbReference type="Proteomes" id="UP000578091"/>
    </source>
</evidence>
<dbReference type="InterPro" id="IPR034603">
    <property type="entry name" value="Dipeptide_epimerase"/>
</dbReference>
<evidence type="ECO:0000256" key="5">
    <source>
        <dbReference type="PIRSR" id="PIRSR634603-1"/>
    </source>
</evidence>
<keyword evidence="4 7" id="KW-0413">Isomerase</keyword>
<comment type="cofactor">
    <cofactor evidence="6 7">
        <name>Mg(2+)</name>
        <dbReference type="ChEBI" id="CHEBI:18420"/>
    </cofactor>
    <text evidence="6 7">Binds 1 Mg(2+) ion per subunit.</text>
</comment>
<keyword evidence="2 6" id="KW-0479">Metal-binding</keyword>
<dbReference type="GO" id="GO:0006518">
    <property type="term" value="P:peptide metabolic process"/>
    <property type="evidence" value="ECO:0007669"/>
    <property type="project" value="UniProtKB-ARBA"/>
</dbReference>
<dbReference type="Gene3D" id="3.30.390.10">
    <property type="entry name" value="Enolase-like, N-terminal domain"/>
    <property type="match status" value="1"/>
</dbReference>
<comment type="caution">
    <text evidence="9">The sequence shown here is derived from an EMBL/GenBank/DDBJ whole genome shotgun (WGS) entry which is preliminary data.</text>
</comment>
<name>A0A853J7F2_9GAMM</name>